<dbReference type="PROSITE" id="PS51294">
    <property type="entry name" value="HTH_MYB"/>
    <property type="match status" value="1"/>
</dbReference>
<feature type="region of interest" description="Disordered" evidence="6">
    <location>
        <begin position="234"/>
        <end position="256"/>
    </location>
</feature>
<feature type="domain" description="HTH myb-type" evidence="8">
    <location>
        <begin position="126"/>
        <end position="182"/>
    </location>
</feature>
<name>A0AAD1Z8A8_9LAMI</name>
<dbReference type="NCBIfam" id="TIGR01557">
    <property type="entry name" value="myb_SHAQKYF"/>
    <property type="match status" value="1"/>
</dbReference>
<dbReference type="InterPro" id="IPR006447">
    <property type="entry name" value="Myb_dom_plants"/>
</dbReference>
<evidence type="ECO:0000256" key="3">
    <source>
        <dbReference type="ARBA" id="ARBA00023125"/>
    </source>
</evidence>
<dbReference type="PANTHER" id="PTHR44191">
    <property type="entry name" value="TRANSCRIPTION FACTOR KUA1"/>
    <property type="match status" value="1"/>
</dbReference>
<dbReference type="GO" id="GO:0009723">
    <property type="term" value="P:response to ethylene"/>
    <property type="evidence" value="ECO:0007669"/>
    <property type="project" value="TreeGrafter"/>
</dbReference>
<evidence type="ECO:0000256" key="6">
    <source>
        <dbReference type="SAM" id="MobiDB-lite"/>
    </source>
</evidence>
<dbReference type="PROSITE" id="PS50090">
    <property type="entry name" value="MYB_LIKE"/>
    <property type="match status" value="1"/>
</dbReference>
<dbReference type="InterPro" id="IPR017930">
    <property type="entry name" value="Myb_dom"/>
</dbReference>
<evidence type="ECO:0000256" key="5">
    <source>
        <dbReference type="ARBA" id="ARBA00023242"/>
    </source>
</evidence>
<keyword evidence="2" id="KW-0805">Transcription regulation</keyword>
<keyword evidence="3" id="KW-0238">DNA-binding</keyword>
<dbReference type="GO" id="GO:0009739">
    <property type="term" value="P:response to gibberellin"/>
    <property type="evidence" value="ECO:0007669"/>
    <property type="project" value="TreeGrafter"/>
</dbReference>
<protein>
    <submittedName>
        <fullName evidence="9">Uncharacterized protein</fullName>
    </submittedName>
</protein>
<dbReference type="EMBL" id="OU503040">
    <property type="protein sequence ID" value="CAI9762337.1"/>
    <property type="molecule type" value="Genomic_DNA"/>
</dbReference>
<feature type="domain" description="Myb-like" evidence="7">
    <location>
        <begin position="133"/>
        <end position="178"/>
    </location>
</feature>
<dbReference type="SMART" id="SM00717">
    <property type="entry name" value="SANT"/>
    <property type="match status" value="1"/>
</dbReference>
<evidence type="ECO:0000256" key="1">
    <source>
        <dbReference type="ARBA" id="ARBA00004123"/>
    </source>
</evidence>
<dbReference type="GO" id="GO:0003677">
    <property type="term" value="F:DNA binding"/>
    <property type="evidence" value="ECO:0007669"/>
    <property type="project" value="UniProtKB-KW"/>
</dbReference>
<keyword evidence="4" id="KW-0804">Transcription</keyword>
<dbReference type="SUPFAM" id="SSF46689">
    <property type="entry name" value="Homeodomain-like"/>
    <property type="match status" value="1"/>
</dbReference>
<keyword evidence="5" id="KW-0539">Nucleus</keyword>
<accession>A0AAD1Z8A8</accession>
<evidence type="ECO:0000259" key="7">
    <source>
        <dbReference type="PROSITE" id="PS50090"/>
    </source>
</evidence>
<dbReference type="Pfam" id="PF00249">
    <property type="entry name" value="Myb_DNA-binding"/>
    <property type="match status" value="1"/>
</dbReference>
<evidence type="ECO:0000256" key="4">
    <source>
        <dbReference type="ARBA" id="ARBA00023163"/>
    </source>
</evidence>
<dbReference type="GO" id="GO:0005634">
    <property type="term" value="C:nucleus"/>
    <property type="evidence" value="ECO:0007669"/>
    <property type="project" value="UniProtKB-SubCell"/>
</dbReference>
<proteinExistence type="predicted"/>
<evidence type="ECO:0000313" key="9">
    <source>
        <dbReference type="EMBL" id="CAI9762337.1"/>
    </source>
</evidence>
<keyword evidence="10" id="KW-1185">Reference proteome</keyword>
<dbReference type="AlphaFoldDB" id="A0AAD1Z8A8"/>
<evidence type="ECO:0000259" key="8">
    <source>
        <dbReference type="PROSITE" id="PS51294"/>
    </source>
</evidence>
<reference evidence="9" key="1">
    <citation type="submission" date="2023-05" db="EMBL/GenBank/DDBJ databases">
        <authorList>
            <person name="Huff M."/>
        </authorList>
    </citation>
    <scope>NUCLEOTIDE SEQUENCE</scope>
</reference>
<comment type="subcellular location">
    <subcellularLocation>
        <location evidence="1">Nucleus</location>
    </subcellularLocation>
</comment>
<dbReference type="Gene3D" id="1.10.10.60">
    <property type="entry name" value="Homeodomain-like"/>
    <property type="match status" value="1"/>
</dbReference>
<gene>
    <name evidence="9" type="ORF">FPE_LOCUS9767</name>
</gene>
<dbReference type="Proteomes" id="UP000834106">
    <property type="component" value="Chromosome 5"/>
</dbReference>
<evidence type="ECO:0000256" key="2">
    <source>
        <dbReference type="ARBA" id="ARBA00023015"/>
    </source>
</evidence>
<organism evidence="9 10">
    <name type="scientific">Fraxinus pennsylvanica</name>
    <dbReference type="NCBI Taxonomy" id="56036"/>
    <lineage>
        <taxon>Eukaryota</taxon>
        <taxon>Viridiplantae</taxon>
        <taxon>Streptophyta</taxon>
        <taxon>Embryophyta</taxon>
        <taxon>Tracheophyta</taxon>
        <taxon>Spermatophyta</taxon>
        <taxon>Magnoliopsida</taxon>
        <taxon>eudicotyledons</taxon>
        <taxon>Gunneridae</taxon>
        <taxon>Pentapetalae</taxon>
        <taxon>asterids</taxon>
        <taxon>lamiids</taxon>
        <taxon>Lamiales</taxon>
        <taxon>Oleaceae</taxon>
        <taxon>Oleeae</taxon>
        <taxon>Fraxinus</taxon>
    </lineage>
</organism>
<dbReference type="CDD" id="cd00167">
    <property type="entry name" value="SANT"/>
    <property type="match status" value="1"/>
</dbReference>
<dbReference type="InterPro" id="IPR052245">
    <property type="entry name" value="Plant_Stress_Dev_TF"/>
</dbReference>
<dbReference type="InterPro" id="IPR001005">
    <property type="entry name" value="SANT/Myb"/>
</dbReference>
<dbReference type="InterPro" id="IPR009057">
    <property type="entry name" value="Homeodomain-like_sf"/>
</dbReference>
<dbReference type="PANTHER" id="PTHR44191:SF4">
    <property type="entry name" value="OS01G0187900 PROTEIN"/>
    <property type="match status" value="1"/>
</dbReference>
<dbReference type="GO" id="GO:0006355">
    <property type="term" value="P:regulation of DNA-templated transcription"/>
    <property type="evidence" value="ECO:0007669"/>
    <property type="project" value="UniProtKB-ARBA"/>
</dbReference>
<sequence length="348" mass="38819">MYFNYKYRITLPRVRPCSSAPLDNIETLPLSTSLSVYMQRLAKESTMKCRYNGHDSRTFNGCSSIRLFGVQIDVTDGIGKKDGDSFIRKSKSLGNLEACNTENTPVEAGYLSDGFIHQSSRFKEGHTRKLGRPWSKEEHRSFLVGLENLGKGDWKGIAKKYVPSRSSSQIASHAQKYFIRLSAPEKKKRSSVFDIPLNENNALATLGSPSKKNFENSQHASSACAALKNSGEFKGQVSMQPPTTSSEKPPISPVPKLHGITNVNHVAPFMAEVSCINQSFLEQKTTPTVSWLPYVNYPNQNHVFLPIFNSTFATCAPFKPWPPGSTLRGPTHQGESSQVRTFNWSYKK</sequence>
<evidence type="ECO:0000313" key="10">
    <source>
        <dbReference type="Proteomes" id="UP000834106"/>
    </source>
</evidence>
<feature type="compositionally biased region" description="Polar residues" evidence="6">
    <location>
        <begin position="237"/>
        <end position="247"/>
    </location>
</feature>